<organism evidence="19 20">
    <name type="scientific">Blastocystis sp. subtype 1 (strain ATCC 50177 / NandII)</name>
    <dbReference type="NCBI Taxonomy" id="478820"/>
    <lineage>
        <taxon>Eukaryota</taxon>
        <taxon>Sar</taxon>
        <taxon>Stramenopiles</taxon>
        <taxon>Bigyra</taxon>
        <taxon>Opalozoa</taxon>
        <taxon>Opalinata</taxon>
        <taxon>Blastocystidae</taxon>
        <taxon>Blastocystis</taxon>
    </lineage>
</organism>
<feature type="region of interest" description="Disordered" evidence="16">
    <location>
        <begin position="96"/>
        <end position="134"/>
    </location>
</feature>
<feature type="compositionally biased region" description="Basic and acidic residues" evidence="16">
    <location>
        <begin position="106"/>
        <end position="115"/>
    </location>
</feature>
<feature type="domain" description="RING-type" evidence="17">
    <location>
        <begin position="5"/>
        <end position="43"/>
    </location>
</feature>
<keyword evidence="13" id="KW-0234">DNA repair</keyword>
<keyword evidence="20" id="KW-1185">Reference proteome</keyword>
<keyword evidence="12" id="KW-0325">Glycoprotein</keyword>
<keyword evidence="8 15" id="KW-0863">Zinc-finger</keyword>
<evidence type="ECO:0000256" key="7">
    <source>
        <dbReference type="ARBA" id="ARBA00022763"/>
    </source>
</evidence>
<dbReference type="GO" id="GO:0045944">
    <property type="term" value="P:positive regulation of transcription by RNA polymerase II"/>
    <property type="evidence" value="ECO:0007669"/>
    <property type="project" value="TreeGrafter"/>
</dbReference>
<dbReference type="EMBL" id="LXWW01000563">
    <property type="protein sequence ID" value="OAO12096.1"/>
    <property type="molecule type" value="Genomic_DNA"/>
</dbReference>
<keyword evidence="14" id="KW-0539">Nucleus</keyword>
<evidence type="ECO:0000313" key="20">
    <source>
        <dbReference type="Proteomes" id="UP000078348"/>
    </source>
</evidence>
<dbReference type="GO" id="GO:0008270">
    <property type="term" value="F:zinc ion binding"/>
    <property type="evidence" value="ECO:0007669"/>
    <property type="project" value="UniProtKB-KW"/>
</dbReference>
<feature type="domain" description="BRCT" evidence="18">
    <location>
        <begin position="300"/>
        <end position="360"/>
    </location>
</feature>
<keyword evidence="5" id="KW-0677">Repeat</keyword>
<dbReference type="Gene3D" id="3.40.50.10190">
    <property type="entry name" value="BRCT domain"/>
    <property type="match status" value="1"/>
</dbReference>
<evidence type="ECO:0000256" key="4">
    <source>
        <dbReference type="ARBA" id="ARBA00022723"/>
    </source>
</evidence>
<dbReference type="STRING" id="478820.A0A196S6V8"/>
<comment type="similarity">
    <text evidence="2">Belongs to the nuclease type I family.</text>
</comment>
<evidence type="ECO:0000256" key="11">
    <source>
        <dbReference type="ARBA" id="ARBA00023157"/>
    </source>
</evidence>
<dbReference type="Gene3D" id="3.30.40.10">
    <property type="entry name" value="Zinc/RING finger domain, C3HC4 (zinc finger)"/>
    <property type="match status" value="1"/>
</dbReference>
<evidence type="ECO:0000256" key="13">
    <source>
        <dbReference type="ARBA" id="ARBA00023204"/>
    </source>
</evidence>
<dbReference type="GO" id="GO:0006308">
    <property type="term" value="P:DNA catabolic process"/>
    <property type="evidence" value="ECO:0007669"/>
    <property type="project" value="InterPro"/>
</dbReference>
<dbReference type="SUPFAM" id="SSF57850">
    <property type="entry name" value="RING/U-box"/>
    <property type="match status" value="1"/>
</dbReference>
<dbReference type="InterPro" id="IPR036420">
    <property type="entry name" value="BRCT_dom_sf"/>
</dbReference>
<keyword evidence="6" id="KW-0255">Endonuclease</keyword>
<keyword evidence="10" id="KW-0862">Zinc</keyword>
<evidence type="ECO:0000256" key="9">
    <source>
        <dbReference type="ARBA" id="ARBA00022801"/>
    </source>
</evidence>
<evidence type="ECO:0000259" key="17">
    <source>
        <dbReference type="PROSITE" id="PS50089"/>
    </source>
</evidence>
<dbReference type="GO" id="GO:0005634">
    <property type="term" value="C:nucleus"/>
    <property type="evidence" value="ECO:0007669"/>
    <property type="project" value="UniProtKB-SubCell"/>
</dbReference>
<feature type="compositionally biased region" description="Low complexity" evidence="16">
    <location>
        <begin position="160"/>
        <end position="169"/>
    </location>
</feature>
<protein>
    <submittedName>
        <fullName evidence="19">p1/s1 nuclease</fullName>
    </submittedName>
</protein>
<dbReference type="GO" id="GO:0004842">
    <property type="term" value="F:ubiquitin-protein transferase activity"/>
    <property type="evidence" value="ECO:0007669"/>
    <property type="project" value="TreeGrafter"/>
</dbReference>
<name>A0A196S6V8_BLAHN</name>
<dbReference type="PROSITE" id="PS00518">
    <property type="entry name" value="ZF_RING_1"/>
    <property type="match status" value="1"/>
</dbReference>
<evidence type="ECO:0000256" key="16">
    <source>
        <dbReference type="SAM" id="MobiDB-lite"/>
    </source>
</evidence>
<dbReference type="Pfam" id="PF02265">
    <property type="entry name" value="S1-P1_nuclease"/>
    <property type="match status" value="1"/>
</dbReference>
<evidence type="ECO:0000256" key="6">
    <source>
        <dbReference type="ARBA" id="ARBA00022759"/>
    </source>
</evidence>
<dbReference type="InterPro" id="IPR001841">
    <property type="entry name" value="Znf_RING"/>
</dbReference>
<dbReference type="GO" id="GO:0003676">
    <property type="term" value="F:nucleic acid binding"/>
    <property type="evidence" value="ECO:0007669"/>
    <property type="project" value="InterPro"/>
</dbReference>
<evidence type="ECO:0000256" key="5">
    <source>
        <dbReference type="ARBA" id="ARBA00022737"/>
    </source>
</evidence>
<dbReference type="PANTHER" id="PTHR13763">
    <property type="entry name" value="BREAST CANCER TYPE 1 SUSCEPTIBILITY PROTEIN BRCA1"/>
    <property type="match status" value="1"/>
</dbReference>
<dbReference type="SUPFAM" id="SSF48537">
    <property type="entry name" value="Phospholipase C/P1 nuclease"/>
    <property type="match status" value="1"/>
</dbReference>
<accession>A0A196S6V8</accession>
<dbReference type="InterPro" id="IPR008947">
    <property type="entry name" value="PLipase_C/P1_nuclease_dom_sf"/>
</dbReference>
<dbReference type="InterPro" id="IPR017907">
    <property type="entry name" value="Znf_RING_CS"/>
</dbReference>
<comment type="caution">
    <text evidence="19">The sequence shown here is derived from an EMBL/GenBank/DDBJ whole genome shotgun (WGS) entry which is preliminary data.</text>
</comment>
<evidence type="ECO:0000256" key="2">
    <source>
        <dbReference type="ARBA" id="ARBA00009547"/>
    </source>
</evidence>
<keyword evidence="11" id="KW-1015">Disulfide bond</keyword>
<reference evidence="19 20" key="1">
    <citation type="submission" date="2016-05" db="EMBL/GenBank/DDBJ databases">
        <title>Nuclear genome of Blastocystis sp. subtype 1 NandII.</title>
        <authorList>
            <person name="Gentekaki E."/>
            <person name="Curtis B."/>
            <person name="Stairs C."/>
            <person name="Eme L."/>
            <person name="Herman E."/>
            <person name="Klimes V."/>
            <person name="Arias M.C."/>
            <person name="Elias M."/>
            <person name="Hilliou F."/>
            <person name="Klute M."/>
            <person name="Malik S.-B."/>
            <person name="Pightling A."/>
            <person name="Rachubinski R."/>
            <person name="Salas D."/>
            <person name="Schlacht A."/>
            <person name="Suga H."/>
            <person name="Archibald J."/>
            <person name="Ball S.G."/>
            <person name="Clark G."/>
            <person name="Dacks J."/>
            <person name="Van Der Giezen M."/>
            <person name="Tsaousis A."/>
            <person name="Roger A."/>
        </authorList>
    </citation>
    <scope>NUCLEOTIDE SEQUENCE [LARGE SCALE GENOMIC DNA]</scope>
    <source>
        <strain evidence="20">ATCC 50177 / NandII</strain>
    </source>
</reference>
<evidence type="ECO:0000256" key="3">
    <source>
        <dbReference type="ARBA" id="ARBA00022722"/>
    </source>
</evidence>
<keyword evidence="9" id="KW-0378">Hydrolase</keyword>
<keyword evidence="7" id="KW-0227">DNA damage</keyword>
<dbReference type="PANTHER" id="PTHR13763:SF0">
    <property type="entry name" value="BREAST CANCER TYPE 1 SUSCEPTIBILITY PROTEIN"/>
    <property type="match status" value="1"/>
</dbReference>
<evidence type="ECO:0000259" key="18">
    <source>
        <dbReference type="PROSITE" id="PS50172"/>
    </source>
</evidence>
<keyword evidence="4" id="KW-0479">Metal-binding</keyword>
<evidence type="ECO:0000256" key="12">
    <source>
        <dbReference type="ARBA" id="ARBA00023180"/>
    </source>
</evidence>
<feature type="region of interest" description="Disordered" evidence="16">
    <location>
        <begin position="146"/>
        <end position="234"/>
    </location>
</feature>
<dbReference type="PROSITE" id="PS50172">
    <property type="entry name" value="BRCT"/>
    <property type="match status" value="1"/>
</dbReference>
<feature type="compositionally biased region" description="Basic and acidic residues" evidence="16">
    <location>
        <begin position="188"/>
        <end position="215"/>
    </location>
</feature>
<comment type="subcellular location">
    <subcellularLocation>
        <location evidence="1">Nucleus</location>
    </subcellularLocation>
</comment>
<evidence type="ECO:0000256" key="15">
    <source>
        <dbReference type="PROSITE-ProRule" id="PRU00175"/>
    </source>
</evidence>
<dbReference type="PROSITE" id="PS50089">
    <property type="entry name" value="ZF_RING_2"/>
    <property type="match status" value="1"/>
</dbReference>
<sequence length="1573" mass="175131">MKLQCARCKELLNQPYHLNCDHCVCEKCLKALLQGESKCPECKTPFEAANVHPDPIFANLVTTFKEIRAKEGPEKDASVADSCTSERSTSVFTLKQELKTQSPMDSPHRPSERGSAKKAKKSPSKLMRLSDGRSVEIVNDSSNDAFTYLCTHPEPPPQPQSNTTPSLQTAVKAEEATTEAKTTETTTEESKTESKTEESKTESKTEAEEAKDEKSRKSRKRGRAPSVRQEAEDPSGFDLSDYMIVTSSLSLSALDRIRQFAARYHVLWMQEFPHQARLLDASCPQQHSAAVEVKEDLGKGKKARQAAQRYIVVIRDKDGWCKRTVKYLYGLACGAWIVSMKWVEDNLAAPRLIPPHAYELKGDTKTHVENAPRVSRVAHEKGLPGLFNGVFFFIRVQDTKDGIPLNILIDLMQRCGCVRDMADMTYRGKSMRIMEVVDRLTAKSDLNTVTVDWVCLPDWIKREWRYKYTYGWHFYDIDYNYMTKEPFSDDVFDTDTPMVYSALIDQLTVLFSTSNSSERGDALLFVLHLLGDVMQPFHVIQLVSSEYPAGDKGGLLYSLKKAGFRNLHLLSDNVGNVVKKKEYADLPSVAAAVHEVCAARGWYEMRRLSLQHGDEQLSELLKKWVRESHLRGRRIYDVLNGTHTPSESQLERIRLLLLHSMCRSASVIATVVEFFYSLTSESMVASSTMLKAEEYTHIKGYEWLVLNHERYRDCLKEHYSYLLSACSFLNSVVSRASTLFDEATVDFCLDESLPLKVALLPADLLCVAVTVAYQLQTLPSSVVFGMQFMSDAILGRETEGQAACTPFCCATPVSVLRQQLQDHHAALYRLLKGPVLRHYRLLQSVRLPREDGVLWYRCELPIQNPAQLNDARWLELGERRGGDYAGCLLAVAGAGLAEDSQDSEEGEVLAMLADVGRLLLSDQCVFDAAAEVRELLAALPRTKENKARLNALLKEVKGLDGAPTHQQYREHCVALLQHWESNLRRDGGCLAPCLFVVAAVVRVAQEELKWAAANSLKVKRQFFGSHESYEMATSQDDSFPRLLRALRAPALRLLCEASRVRADALAWLEALFDLPHIALFYPRMFAFCEANYKKQGPDPAFVFLFIDVADAMLHAAPVLAPALQAALADQIASLLQEVITAVVAAVDTLWQHAIAADTLPASELVDGEALEALNRLLATYQRVELGAKVLLPAQLLADAAVNCFLRTMQARLRDPALPAEEVLRLIRAFFASLAAVANWVGQLPVPAIMAACRDEWVTNPALDLAEHFARQGQLDPAAGLSLLHQAFFLGDARCAFFGEESVASVARLLGLPFLQSETDRLLARLRAVRTRLLRRAREAGAQGLFDAGDYAQRAADFAEALEDLAADLAEAGRVDAVVACYNRGSARYLREQDWEVEGLLCAAEKEGPAEWAECARALGVVADAPIALDSRCEQLAGLEPGLEPGLSTVEAAELVVLLLVRGFVARKECPMPSAMGVWSGHWSERLHGLSLTTEGSFADVMRGVLVRLMKLDKPFFPLLQSCILFCQQVPSLQRAMPVVDALLPFMQEMLYELMARNTDDSEPAPNDYEEDSD</sequence>
<dbReference type="GO" id="GO:0004519">
    <property type="term" value="F:endonuclease activity"/>
    <property type="evidence" value="ECO:0007669"/>
    <property type="project" value="UniProtKB-KW"/>
</dbReference>
<evidence type="ECO:0000256" key="14">
    <source>
        <dbReference type="ARBA" id="ARBA00023242"/>
    </source>
</evidence>
<dbReference type="InterPro" id="IPR003154">
    <property type="entry name" value="S1/P1nuclease"/>
</dbReference>
<dbReference type="OrthoDB" id="2384350at2759"/>
<gene>
    <name evidence="19" type="ORF">AV274_6231</name>
</gene>
<dbReference type="GO" id="GO:0016788">
    <property type="term" value="F:hydrolase activity, acting on ester bonds"/>
    <property type="evidence" value="ECO:0007669"/>
    <property type="project" value="InterPro"/>
</dbReference>
<dbReference type="Gene3D" id="1.10.575.10">
    <property type="entry name" value="P1 Nuclease"/>
    <property type="match status" value="1"/>
</dbReference>
<dbReference type="SUPFAM" id="SSF52113">
    <property type="entry name" value="BRCT domain"/>
    <property type="match status" value="1"/>
</dbReference>
<dbReference type="InterPro" id="IPR031099">
    <property type="entry name" value="BRCA1-associated"/>
</dbReference>
<dbReference type="Proteomes" id="UP000078348">
    <property type="component" value="Unassembled WGS sequence"/>
</dbReference>
<dbReference type="GO" id="GO:0000724">
    <property type="term" value="P:double-strand break repair via homologous recombination"/>
    <property type="evidence" value="ECO:0007669"/>
    <property type="project" value="TreeGrafter"/>
</dbReference>
<dbReference type="InterPro" id="IPR013083">
    <property type="entry name" value="Znf_RING/FYVE/PHD"/>
</dbReference>
<evidence type="ECO:0000256" key="10">
    <source>
        <dbReference type="ARBA" id="ARBA00022833"/>
    </source>
</evidence>
<proteinExistence type="inferred from homology"/>
<evidence type="ECO:0000256" key="1">
    <source>
        <dbReference type="ARBA" id="ARBA00004123"/>
    </source>
</evidence>
<evidence type="ECO:0000256" key="8">
    <source>
        <dbReference type="ARBA" id="ARBA00022771"/>
    </source>
</evidence>
<evidence type="ECO:0000313" key="19">
    <source>
        <dbReference type="EMBL" id="OAO12096.1"/>
    </source>
</evidence>
<dbReference type="InterPro" id="IPR001357">
    <property type="entry name" value="BRCT_dom"/>
</dbReference>
<keyword evidence="3" id="KW-0540">Nuclease</keyword>